<evidence type="ECO:0000313" key="7">
    <source>
        <dbReference type="EMBL" id="QHA01233.1"/>
    </source>
</evidence>
<keyword evidence="3 6" id="KW-0812">Transmembrane</keyword>
<dbReference type="EMBL" id="CP046996">
    <property type="protein sequence ID" value="QHA01233.1"/>
    <property type="molecule type" value="Genomic_DNA"/>
</dbReference>
<evidence type="ECO:0000256" key="4">
    <source>
        <dbReference type="ARBA" id="ARBA00022989"/>
    </source>
</evidence>
<keyword evidence="4 6" id="KW-1133">Transmembrane helix</keyword>
<evidence type="ECO:0000256" key="6">
    <source>
        <dbReference type="SAM" id="Phobius"/>
    </source>
</evidence>
<dbReference type="GO" id="GO:0016020">
    <property type="term" value="C:membrane"/>
    <property type="evidence" value="ECO:0007669"/>
    <property type="project" value="InterPro"/>
</dbReference>
<keyword evidence="7" id="KW-0966">Cell projection</keyword>
<dbReference type="AlphaFoldDB" id="A0A857DKA7"/>
<protein>
    <submittedName>
        <fullName evidence="7">Flagellar biosynthesis protein FliO</fullName>
    </submittedName>
</protein>
<evidence type="ECO:0000256" key="3">
    <source>
        <dbReference type="ARBA" id="ARBA00022692"/>
    </source>
</evidence>
<evidence type="ECO:0000256" key="5">
    <source>
        <dbReference type="ARBA" id="ARBA00023136"/>
    </source>
</evidence>
<comment type="subcellular location">
    <subcellularLocation>
        <location evidence="1">Cell membrane</location>
    </subcellularLocation>
</comment>
<keyword evidence="7" id="KW-0282">Flagellum</keyword>
<reference evidence="7 8" key="1">
    <citation type="submission" date="2019-12" db="EMBL/GenBank/DDBJ databases">
        <title>Sequence classification of anaerobic respiratory reductive dehalogenases: First we see many, then we see few.</title>
        <authorList>
            <person name="Molenda O."/>
            <person name="Puentes Jacome L.A."/>
            <person name="Cao X."/>
            <person name="Nesbo C.L."/>
            <person name="Tang S."/>
            <person name="Morson N."/>
            <person name="Patron J."/>
            <person name="Lomheim L."/>
            <person name="Wishart D.S."/>
            <person name="Edwards E.A."/>
        </authorList>
    </citation>
    <scope>NUCLEOTIDE SEQUENCE [LARGE SCALE GENOMIC DNA]</scope>
    <source>
        <strain evidence="7 8">12DCA</strain>
    </source>
</reference>
<feature type="transmembrane region" description="Helical" evidence="6">
    <location>
        <begin position="28"/>
        <end position="49"/>
    </location>
</feature>
<dbReference type="Pfam" id="PF04347">
    <property type="entry name" value="FliO"/>
    <property type="match status" value="1"/>
</dbReference>
<evidence type="ECO:0000256" key="2">
    <source>
        <dbReference type="ARBA" id="ARBA00022475"/>
    </source>
</evidence>
<sequence length="162" mass="18477">MNDYDKLPYPGASGAAGSAVTPTEAFSWPGLIGMIVVFLIILVVALWLIKRLNRFSMRSIQSPWVRVLDRQVLNGQQALYLVEIAGKIQVLGGTDHHITKVAEIDDLDVAAEILDEIARQPQEKMDEWMSVIWKKLKKKQKNEPFSAELERFLKEEKNEHYT</sequence>
<accession>A0A857DKA7</accession>
<dbReference type="Proteomes" id="UP000430508">
    <property type="component" value="Chromosome"/>
</dbReference>
<dbReference type="InterPro" id="IPR022781">
    <property type="entry name" value="Flagellar_biosynth_FliO"/>
</dbReference>
<dbReference type="GO" id="GO:0044781">
    <property type="term" value="P:bacterial-type flagellum organization"/>
    <property type="evidence" value="ECO:0007669"/>
    <property type="project" value="InterPro"/>
</dbReference>
<keyword evidence="7" id="KW-0969">Cilium</keyword>
<proteinExistence type="predicted"/>
<gene>
    <name evidence="7" type="ORF">GQ588_11585</name>
</gene>
<name>A0A857DKA7_9FIRM</name>
<keyword evidence="2" id="KW-1003">Cell membrane</keyword>
<keyword evidence="5 6" id="KW-0472">Membrane</keyword>
<evidence type="ECO:0000256" key="1">
    <source>
        <dbReference type="ARBA" id="ARBA00004236"/>
    </source>
</evidence>
<dbReference type="RefSeq" id="WP_019226141.1">
    <property type="nucleotide sequence ID" value="NZ_CP046996.1"/>
</dbReference>
<evidence type="ECO:0000313" key="8">
    <source>
        <dbReference type="Proteomes" id="UP000430508"/>
    </source>
</evidence>
<organism evidence="7 8">
    <name type="scientific">Dehalobacter restrictus</name>
    <dbReference type="NCBI Taxonomy" id="55583"/>
    <lineage>
        <taxon>Bacteria</taxon>
        <taxon>Bacillati</taxon>
        <taxon>Bacillota</taxon>
        <taxon>Clostridia</taxon>
        <taxon>Eubacteriales</taxon>
        <taxon>Desulfitobacteriaceae</taxon>
        <taxon>Dehalobacter</taxon>
    </lineage>
</organism>